<dbReference type="Proteomes" id="UP000777482">
    <property type="component" value="Unassembled WGS sequence"/>
</dbReference>
<keyword evidence="3" id="KW-0238">DNA-binding</keyword>
<evidence type="ECO:0000256" key="2">
    <source>
        <dbReference type="ARBA" id="ARBA00006403"/>
    </source>
</evidence>
<reference evidence="8 9" key="1">
    <citation type="submission" date="2020-11" db="EMBL/GenBank/DDBJ databases">
        <title>Kefir isolates.</title>
        <authorList>
            <person name="Marcisauskas S."/>
            <person name="Kim Y."/>
            <person name="Blasche S."/>
        </authorList>
    </citation>
    <scope>NUCLEOTIDE SEQUENCE [LARGE SCALE GENOMIC DNA]</scope>
    <source>
        <strain evidence="8 9">KR</strain>
    </source>
</reference>
<comment type="caution">
    <text evidence="8">The sequence shown here is derived from an EMBL/GenBank/DDBJ whole genome shotgun (WGS) entry which is preliminary data.</text>
</comment>
<evidence type="ECO:0000313" key="8">
    <source>
        <dbReference type="EMBL" id="KAG0658589.1"/>
    </source>
</evidence>
<feature type="region of interest" description="Disordered" evidence="6">
    <location>
        <begin position="57"/>
        <end position="83"/>
    </location>
</feature>
<dbReference type="SUPFAM" id="SSF46785">
    <property type="entry name" value="Winged helix' DNA-binding domain"/>
    <property type="match status" value="1"/>
</dbReference>
<feature type="compositionally biased region" description="Polar residues" evidence="6">
    <location>
        <begin position="70"/>
        <end position="80"/>
    </location>
</feature>
<gene>
    <name evidence="8" type="ORF">C6P46_005709</name>
</gene>
<comment type="similarity">
    <text evidence="2 5">Belongs to the HSF family.</text>
</comment>
<name>A0A9P7B546_RHOMI</name>
<keyword evidence="9" id="KW-1185">Reference proteome</keyword>
<dbReference type="Gene3D" id="1.10.10.10">
    <property type="entry name" value="Winged helix-like DNA-binding domain superfamily/Winged helix DNA-binding domain"/>
    <property type="match status" value="1"/>
</dbReference>
<accession>A0A9P7B546</accession>
<feature type="region of interest" description="Disordered" evidence="6">
    <location>
        <begin position="344"/>
        <end position="370"/>
    </location>
</feature>
<feature type="region of interest" description="Disordered" evidence="6">
    <location>
        <begin position="118"/>
        <end position="183"/>
    </location>
</feature>
<dbReference type="PANTHER" id="PTHR10015:SF427">
    <property type="entry name" value="HEAT SHOCK FACTOR PROTEIN"/>
    <property type="match status" value="1"/>
</dbReference>
<dbReference type="GO" id="GO:0043565">
    <property type="term" value="F:sequence-specific DNA binding"/>
    <property type="evidence" value="ECO:0007669"/>
    <property type="project" value="InterPro"/>
</dbReference>
<evidence type="ECO:0000259" key="7">
    <source>
        <dbReference type="SMART" id="SM00415"/>
    </source>
</evidence>
<sequence>MAETMAQPMLVPPCSTRAIPPAGERPVVVQCPYTLSSCPLFNPTFSTAEVLEAQAASKSTTTPDVEEASPAQSASSTKSPLPSYGLVESMRKAASPPASTGIELDDSSPFQYIDFSIAPTDAGTPDSASPWASNANFEGQAQSTKDSRAVASSSAFGMDPPLGLGQAQSPPLGGNTAMPRRDSVVGTAQTPRGLSSLVLDSFEPLNPALSADSYTFPPPPATSPTTHTLQDLGQQLPQPAFQQRQRQVSAGSRPGLNESPPVGLGPPDLRVAYELAGMAYKSRNPQSPSSYPAGLTLPPITDASIMPNSNGYSSSALPPPPFPPAVASLATPNDPRFGFPRAMSSYESQPDTSAGAASLPMTASTSADSNASNPAAAIAEAEGHKHVTPFISKLSHLLSDTSYSDVIRWNHDGTVILYAHTSPRLLEILGRFFRHTTVASFARQLNIYAFRRLGTSELLTQLEACRSLGVRGCASEWSGFTHEWMWREMAGRPPCDLAVLKPSGPKTEKGKQNLAKKMAENGGSKKRRKRGPAAAAAAAAEDATMRQS</sequence>
<dbReference type="SMART" id="SM00415">
    <property type="entry name" value="HSF"/>
    <property type="match status" value="1"/>
</dbReference>
<dbReference type="InterPro" id="IPR036388">
    <property type="entry name" value="WH-like_DNA-bd_sf"/>
</dbReference>
<evidence type="ECO:0000256" key="1">
    <source>
        <dbReference type="ARBA" id="ARBA00004123"/>
    </source>
</evidence>
<dbReference type="InterPro" id="IPR036390">
    <property type="entry name" value="WH_DNA-bd_sf"/>
</dbReference>
<protein>
    <recommendedName>
        <fullName evidence="7">HSF-type DNA-binding domain-containing protein</fullName>
    </recommendedName>
</protein>
<proteinExistence type="inferred from homology"/>
<dbReference type="Pfam" id="PF00447">
    <property type="entry name" value="HSF_DNA-bind"/>
    <property type="match status" value="1"/>
</dbReference>
<dbReference type="GO" id="GO:0003700">
    <property type="term" value="F:DNA-binding transcription factor activity"/>
    <property type="evidence" value="ECO:0007669"/>
    <property type="project" value="InterPro"/>
</dbReference>
<evidence type="ECO:0000256" key="5">
    <source>
        <dbReference type="RuleBase" id="RU004020"/>
    </source>
</evidence>
<feature type="compositionally biased region" description="Polar residues" evidence="6">
    <location>
        <begin position="126"/>
        <end position="155"/>
    </location>
</feature>
<feature type="compositionally biased region" description="Low complexity" evidence="6">
    <location>
        <begin position="223"/>
        <end position="247"/>
    </location>
</feature>
<dbReference type="EMBL" id="PUHQ01000064">
    <property type="protein sequence ID" value="KAG0658589.1"/>
    <property type="molecule type" value="Genomic_DNA"/>
</dbReference>
<organism evidence="8 9">
    <name type="scientific">Rhodotorula mucilaginosa</name>
    <name type="common">Yeast</name>
    <name type="synonym">Rhodotorula rubra</name>
    <dbReference type="NCBI Taxonomy" id="5537"/>
    <lineage>
        <taxon>Eukaryota</taxon>
        <taxon>Fungi</taxon>
        <taxon>Dikarya</taxon>
        <taxon>Basidiomycota</taxon>
        <taxon>Pucciniomycotina</taxon>
        <taxon>Microbotryomycetes</taxon>
        <taxon>Sporidiobolales</taxon>
        <taxon>Sporidiobolaceae</taxon>
        <taxon>Rhodotorula</taxon>
    </lineage>
</organism>
<dbReference type="InterPro" id="IPR000232">
    <property type="entry name" value="HSF_DNA-bd"/>
</dbReference>
<evidence type="ECO:0000256" key="4">
    <source>
        <dbReference type="ARBA" id="ARBA00023242"/>
    </source>
</evidence>
<comment type="subcellular location">
    <subcellularLocation>
        <location evidence="1">Nucleus</location>
    </subcellularLocation>
</comment>
<evidence type="ECO:0000256" key="3">
    <source>
        <dbReference type="ARBA" id="ARBA00023125"/>
    </source>
</evidence>
<dbReference type="OrthoDB" id="60033at2759"/>
<feature type="domain" description="HSF-type DNA-binding" evidence="7">
    <location>
        <begin position="386"/>
        <end position="465"/>
    </location>
</feature>
<dbReference type="PRINTS" id="PR00056">
    <property type="entry name" value="HSFDOMAIN"/>
</dbReference>
<feature type="region of interest" description="Disordered" evidence="6">
    <location>
        <begin position="1"/>
        <end position="21"/>
    </location>
</feature>
<dbReference type="AlphaFoldDB" id="A0A9P7B546"/>
<dbReference type="GO" id="GO:0005634">
    <property type="term" value="C:nucleus"/>
    <property type="evidence" value="ECO:0007669"/>
    <property type="project" value="UniProtKB-SubCell"/>
</dbReference>
<dbReference type="PANTHER" id="PTHR10015">
    <property type="entry name" value="HEAT SHOCK TRANSCRIPTION FACTOR"/>
    <property type="match status" value="1"/>
</dbReference>
<feature type="region of interest" description="Disordered" evidence="6">
    <location>
        <begin position="210"/>
        <end position="268"/>
    </location>
</feature>
<evidence type="ECO:0000313" key="9">
    <source>
        <dbReference type="Proteomes" id="UP000777482"/>
    </source>
</evidence>
<keyword evidence="4" id="KW-0539">Nucleus</keyword>
<feature type="region of interest" description="Disordered" evidence="6">
    <location>
        <begin position="501"/>
        <end position="548"/>
    </location>
</feature>
<evidence type="ECO:0000256" key="6">
    <source>
        <dbReference type="SAM" id="MobiDB-lite"/>
    </source>
</evidence>